<evidence type="ECO:0000313" key="1">
    <source>
        <dbReference type="EMBL" id="JAH70858.1"/>
    </source>
</evidence>
<dbReference type="EMBL" id="GBXM01037719">
    <property type="protein sequence ID" value="JAH70858.1"/>
    <property type="molecule type" value="Transcribed_RNA"/>
</dbReference>
<accession>A0A0E9V0U9</accession>
<name>A0A0E9V0U9_ANGAN</name>
<protein>
    <submittedName>
        <fullName evidence="1">Uncharacterized protein</fullName>
    </submittedName>
</protein>
<proteinExistence type="predicted"/>
<reference evidence="1" key="2">
    <citation type="journal article" date="2015" name="Fish Shellfish Immunol.">
        <title>Early steps in the European eel (Anguilla anguilla)-Vibrio vulnificus interaction in the gills: Role of the RtxA13 toxin.</title>
        <authorList>
            <person name="Callol A."/>
            <person name="Pajuelo D."/>
            <person name="Ebbesson L."/>
            <person name="Teles M."/>
            <person name="MacKenzie S."/>
            <person name="Amaro C."/>
        </authorList>
    </citation>
    <scope>NUCLEOTIDE SEQUENCE</scope>
</reference>
<organism evidence="1">
    <name type="scientific">Anguilla anguilla</name>
    <name type="common">European freshwater eel</name>
    <name type="synonym">Muraena anguilla</name>
    <dbReference type="NCBI Taxonomy" id="7936"/>
    <lineage>
        <taxon>Eukaryota</taxon>
        <taxon>Metazoa</taxon>
        <taxon>Chordata</taxon>
        <taxon>Craniata</taxon>
        <taxon>Vertebrata</taxon>
        <taxon>Euteleostomi</taxon>
        <taxon>Actinopterygii</taxon>
        <taxon>Neopterygii</taxon>
        <taxon>Teleostei</taxon>
        <taxon>Anguilliformes</taxon>
        <taxon>Anguillidae</taxon>
        <taxon>Anguilla</taxon>
    </lineage>
</organism>
<dbReference type="AlphaFoldDB" id="A0A0E9V0U9"/>
<sequence length="34" mass="3904">MLLPALCKTTLCSPGFQDFMFVVLQMRTYVALHK</sequence>
<reference evidence="1" key="1">
    <citation type="submission" date="2014-11" db="EMBL/GenBank/DDBJ databases">
        <authorList>
            <person name="Amaro Gonzalez C."/>
        </authorList>
    </citation>
    <scope>NUCLEOTIDE SEQUENCE</scope>
</reference>